<evidence type="ECO:0000313" key="2">
    <source>
        <dbReference type="EMBL" id="MFC3834762.1"/>
    </source>
</evidence>
<dbReference type="EMBL" id="JBHRZG010000024">
    <property type="protein sequence ID" value="MFC3834762.1"/>
    <property type="molecule type" value="Genomic_DNA"/>
</dbReference>
<keyword evidence="1" id="KW-0472">Membrane</keyword>
<name>A0ABV7ZBI7_9DEIO</name>
<comment type="caution">
    <text evidence="2">The sequence shown here is derived from an EMBL/GenBank/DDBJ whole genome shotgun (WGS) entry which is preliminary data.</text>
</comment>
<dbReference type="Proteomes" id="UP001595803">
    <property type="component" value="Unassembled WGS sequence"/>
</dbReference>
<gene>
    <name evidence="2" type="ORF">ACFOSB_18040</name>
</gene>
<dbReference type="RefSeq" id="WP_322472251.1">
    <property type="nucleotide sequence ID" value="NZ_JBHRZG010000024.1"/>
</dbReference>
<feature type="transmembrane region" description="Helical" evidence="1">
    <location>
        <begin position="15"/>
        <end position="34"/>
    </location>
</feature>
<evidence type="ECO:0000256" key="1">
    <source>
        <dbReference type="SAM" id="Phobius"/>
    </source>
</evidence>
<organism evidence="2 3">
    <name type="scientific">Deinococcus rufus</name>
    <dbReference type="NCBI Taxonomy" id="2136097"/>
    <lineage>
        <taxon>Bacteria</taxon>
        <taxon>Thermotogati</taxon>
        <taxon>Deinococcota</taxon>
        <taxon>Deinococci</taxon>
        <taxon>Deinococcales</taxon>
        <taxon>Deinococcaceae</taxon>
        <taxon>Deinococcus</taxon>
    </lineage>
</organism>
<evidence type="ECO:0000313" key="3">
    <source>
        <dbReference type="Proteomes" id="UP001595803"/>
    </source>
</evidence>
<sequence>MIRHRYRPQSARARVLHVFTLYTVVDALLLARALNLPYETVVMALIDLHRHGRVLRAPEGNPRRRAVRVAYHREIR</sequence>
<keyword evidence="3" id="KW-1185">Reference proteome</keyword>
<reference evidence="3" key="1">
    <citation type="journal article" date="2019" name="Int. J. Syst. Evol. Microbiol.">
        <title>The Global Catalogue of Microorganisms (GCM) 10K type strain sequencing project: providing services to taxonomists for standard genome sequencing and annotation.</title>
        <authorList>
            <consortium name="The Broad Institute Genomics Platform"/>
            <consortium name="The Broad Institute Genome Sequencing Center for Infectious Disease"/>
            <person name="Wu L."/>
            <person name="Ma J."/>
        </authorList>
    </citation>
    <scope>NUCLEOTIDE SEQUENCE [LARGE SCALE GENOMIC DNA]</scope>
    <source>
        <strain evidence="3">CCTCC AB 2017081</strain>
    </source>
</reference>
<keyword evidence="1" id="KW-0812">Transmembrane</keyword>
<proteinExistence type="predicted"/>
<accession>A0ABV7ZBI7</accession>
<evidence type="ECO:0008006" key="4">
    <source>
        <dbReference type="Google" id="ProtNLM"/>
    </source>
</evidence>
<keyword evidence="1" id="KW-1133">Transmembrane helix</keyword>
<protein>
    <recommendedName>
        <fullName evidence="4">MarR family transcriptional regulator</fullName>
    </recommendedName>
</protein>